<evidence type="ECO:0000256" key="3">
    <source>
        <dbReference type="ARBA" id="ARBA00023110"/>
    </source>
</evidence>
<dbReference type="EC" id="5.2.1.8" evidence="6"/>
<dbReference type="GO" id="GO:0000785">
    <property type="term" value="C:chromatin"/>
    <property type="evidence" value="ECO:0007669"/>
    <property type="project" value="TreeGrafter"/>
</dbReference>
<dbReference type="RefSeq" id="WP_141788225.1">
    <property type="nucleotide sequence ID" value="NZ_BAAAKX010000021.1"/>
</dbReference>
<reference evidence="9 10" key="1">
    <citation type="submission" date="2019-06" db="EMBL/GenBank/DDBJ databases">
        <title>Sequencing the genomes of 1000 actinobacteria strains.</title>
        <authorList>
            <person name="Klenk H.-P."/>
        </authorList>
    </citation>
    <scope>NUCLEOTIDE SEQUENCE [LARGE SCALE GENOMIC DNA]</scope>
    <source>
        <strain evidence="9 10">DSM 18082</strain>
    </source>
</reference>
<dbReference type="Proteomes" id="UP000319514">
    <property type="component" value="Unassembled WGS sequence"/>
</dbReference>
<evidence type="ECO:0000256" key="2">
    <source>
        <dbReference type="ARBA" id="ARBA00006577"/>
    </source>
</evidence>
<dbReference type="PROSITE" id="PS51257">
    <property type="entry name" value="PROKAR_LIPOPROTEIN"/>
    <property type="match status" value="1"/>
</dbReference>
<keyword evidence="7" id="KW-0732">Signal</keyword>
<dbReference type="PANTHER" id="PTHR43811:SF19">
    <property type="entry name" value="39 KDA FK506-BINDING NUCLEAR PROTEIN"/>
    <property type="match status" value="1"/>
</dbReference>
<keyword evidence="4 5" id="KW-0413">Isomerase</keyword>
<dbReference type="InterPro" id="IPR046357">
    <property type="entry name" value="PPIase_dom_sf"/>
</dbReference>
<dbReference type="OrthoDB" id="25996at2"/>
<evidence type="ECO:0000313" key="10">
    <source>
        <dbReference type="Proteomes" id="UP000319514"/>
    </source>
</evidence>
<dbReference type="GO" id="GO:0003755">
    <property type="term" value="F:peptidyl-prolyl cis-trans isomerase activity"/>
    <property type="evidence" value="ECO:0007669"/>
    <property type="project" value="UniProtKB-UniRule"/>
</dbReference>
<dbReference type="PANTHER" id="PTHR43811">
    <property type="entry name" value="FKBP-TYPE PEPTIDYL-PROLYL CIS-TRANS ISOMERASE FKPA"/>
    <property type="match status" value="1"/>
</dbReference>
<evidence type="ECO:0000259" key="8">
    <source>
        <dbReference type="PROSITE" id="PS50059"/>
    </source>
</evidence>
<protein>
    <recommendedName>
        <fullName evidence="6">Peptidyl-prolyl cis-trans isomerase</fullName>
        <ecNumber evidence="6">5.2.1.8</ecNumber>
    </recommendedName>
</protein>
<feature type="chain" id="PRO_5038358196" description="Peptidyl-prolyl cis-trans isomerase" evidence="7">
    <location>
        <begin position="26"/>
        <end position="318"/>
    </location>
</feature>
<feature type="domain" description="PPIase FKBP-type" evidence="8">
    <location>
        <begin position="227"/>
        <end position="318"/>
    </location>
</feature>
<dbReference type="Gene3D" id="3.10.50.40">
    <property type="match status" value="2"/>
</dbReference>
<feature type="domain" description="PPIase FKBP-type" evidence="8">
    <location>
        <begin position="79"/>
        <end position="168"/>
    </location>
</feature>
<dbReference type="InterPro" id="IPR001179">
    <property type="entry name" value="PPIase_FKBP_dom"/>
</dbReference>
<feature type="signal peptide" evidence="7">
    <location>
        <begin position="1"/>
        <end position="25"/>
    </location>
</feature>
<gene>
    <name evidence="9" type="ORF">FB474_1690</name>
</gene>
<comment type="similarity">
    <text evidence="2 6">Belongs to the FKBP-type PPIase family.</text>
</comment>
<organism evidence="9 10">
    <name type="scientific">Oryzihumus leptocrescens</name>
    <dbReference type="NCBI Taxonomy" id="297536"/>
    <lineage>
        <taxon>Bacteria</taxon>
        <taxon>Bacillati</taxon>
        <taxon>Actinomycetota</taxon>
        <taxon>Actinomycetes</taxon>
        <taxon>Micrococcales</taxon>
        <taxon>Intrasporangiaceae</taxon>
        <taxon>Oryzihumus</taxon>
    </lineage>
</organism>
<accession>A0A542ZIZ0</accession>
<proteinExistence type="inferred from homology"/>
<keyword evidence="3 5" id="KW-0697">Rotamase</keyword>
<evidence type="ECO:0000256" key="4">
    <source>
        <dbReference type="ARBA" id="ARBA00023235"/>
    </source>
</evidence>
<evidence type="ECO:0000256" key="7">
    <source>
        <dbReference type="SAM" id="SignalP"/>
    </source>
</evidence>
<dbReference type="PROSITE" id="PS50059">
    <property type="entry name" value="FKBP_PPIASE"/>
    <property type="match status" value="2"/>
</dbReference>
<comment type="catalytic activity">
    <reaction evidence="1 5 6">
        <text>[protein]-peptidylproline (omega=180) = [protein]-peptidylproline (omega=0)</text>
        <dbReference type="Rhea" id="RHEA:16237"/>
        <dbReference type="Rhea" id="RHEA-COMP:10747"/>
        <dbReference type="Rhea" id="RHEA-COMP:10748"/>
        <dbReference type="ChEBI" id="CHEBI:83833"/>
        <dbReference type="ChEBI" id="CHEBI:83834"/>
        <dbReference type="EC" id="5.2.1.8"/>
    </reaction>
</comment>
<evidence type="ECO:0000256" key="5">
    <source>
        <dbReference type="PROSITE-ProRule" id="PRU00277"/>
    </source>
</evidence>
<keyword evidence="10" id="KW-1185">Reference proteome</keyword>
<evidence type="ECO:0000256" key="1">
    <source>
        <dbReference type="ARBA" id="ARBA00000971"/>
    </source>
</evidence>
<comment type="caution">
    <text evidence="9">The sequence shown here is derived from an EMBL/GenBank/DDBJ whole genome shotgun (WGS) entry which is preliminary data.</text>
</comment>
<evidence type="ECO:0000256" key="6">
    <source>
        <dbReference type="RuleBase" id="RU003915"/>
    </source>
</evidence>
<dbReference type="AlphaFoldDB" id="A0A542ZIZ0"/>
<sequence>MRLNRPKLVAAAAVPLLLLVGACGSSNKPVDAEAKVLDSVTVAGDAKAPTLTLKTKPLTVKKTVTKVVKPGTGPAVTKDEALTTNYLLVNGKDGKQLDSSFGKAPARMDLSSGKLLTGLSKGLLGQKVGSRVLVAIPPADGFATNGNPQIGIGANDTMLFLVDITAAGKPLTQATGTAVKPKAGLPTVVMGKDNHEAAKITVPKSAPPKTTVVQPLIQGKGNVIKAGQLVRFSYTGVIYRNGEMFDSSAKTKEGYAEFPIGVGQLIPAWDKHIVGQRVGSRLLMVIPPADGYGAKGQPSAGIKGTDTLVFVIDLLDAS</sequence>
<name>A0A542ZIZ0_9MICO</name>
<dbReference type="Pfam" id="PF00254">
    <property type="entry name" value="FKBP_C"/>
    <property type="match status" value="2"/>
</dbReference>
<evidence type="ECO:0000313" key="9">
    <source>
        <dbReference type="EMBL" id="TQL60306.1"/>
    </source>
</evidence>
<dbReference type="EMBL" id="VFOQ01000001">
    <property type="protein sequence ID" value="TQL60306.1"/>
    <property type="molecule type" value="Genomic_DNA"/>
</dbReference>
<dbReference type="SUPFAM" id="SSF54534">
    <property type="entry name" value="FKBP-like"/>
    <property type="match status" value="2"/>
</dbReference>